<dbReference type="EMBL" id="BK002271">
    <property type="protein sequence ID" value="DAA03114.1"/>
    <property type="molecule type" value="Genomic_DNA"/>
</dbReference>
<sequence length="133" mass="14495">MCSLPRENERRHCSRHPGFGLQANINSRRRRLLLGAEAFTPTVSPSHQAWVPCQVVVAADVVVVAKSTASSSSSPPSSAFNNIFLTLLTLTDYRIPPSSSVNGKMIFSASQCAMIKQLLAINMEQPLDPKSQQ</sequence>
<protein>
    <submittedName>
        <fullName evidence="1">HDC11442</fullName>
    </submittedName>
</protein>
<proteinExistence type="predicted"/>
<organism evidence="1">
    <name type="scientific">Drosophila melanogaster</name>
    <name type="common">Fruit fly</name>
    <dbReference type="NCBI Taxonomy" id="7227"/>
    <lineage>
        <taxon>Eukaryota</taxon>
        <taxon>Metazoa</taxon>
        <taxon>Ecdysozoa</taxon>
        <taxon>Arthropoda</taxon>
        <taxon>Hexapoda</taxon>
        <taxon>Insecta</taxon>
        <taxon>Pterygota</taxon>
        <taxon>Neoptera</taxon>
        <taxon>Endopterygota</taxon>
        <taxon>Diptera</taxon>
        <taxon>Brachycera</taxon>
        <taxon>Muscomorpha</taxon>
        <taxon>Ephydroidea</taxon>
        <taxon>Drosophilidae</taxon>
        <taxon>Drosophila</taxon>
        <taxon>Sophophora</taxon>
    </lineage>
</organism>
<reference evidence="1" key="1">
    <citation type="journal article" date="2003" name="Genome Biol.">
        <title>An integrated gene annotation and transcriptional profiling approach towards the full gene content of the Drosophila genome.</title>
        <authorList>
            <person name="Hild M."/>
            <person name="Beckmann B."/>
            <person name="Haas S.A."/>
            <person name="Koch B."/>
            <person name="Solovyev V."/>
            <person name="Busold C."/>
            <person name="Fellenberg K."/>
            <person name="Boutros M."/>
            <person name="Vingron M."/>
            <person name="Sauer F."/>
            <person name="Hoheisel J.D."/>
            <person name="Paro R."/>
        </authorList>
    </citation>
    <scope>NUCLEOTIDE SEQUENCE</scope>
</reference>
<dbReference type="AlphaFoldDB" id="Q6IKU5"/>
<gene>
    <name evidence="1" type="ORF">HDC11442</name>
</gene>
<accession>Q6IKU5</accession>
<name>Q6IKU5_DROME</name>
<evidence type="ECO:0000313" key="1">
    <source>
        <dbReference type="EMBL" id="DAA03114.1"/>
    </source>
</evidence>